<proteinExistence type="predicted"/>
<feature type="compositionally biased region" description="Polar residues" evidence="1">
    <location>
        <begin position="1124"/>
        <end position="1136"/>
    </location>
</feature>
<feature type="region of interest" description="Disordered" evidence="1">
    <location>
        <begin position="1124"/>
        <end position="1145"/>
    </location>
</feature>
<accession>A0AAD1S491</accession>
<sequence length="2398" mass="271457">MEPFLVTVKVFGADHRYSTPMSEVYDVYVYEYDTNVKAVEKPRHCLPYAILSARFVVDESETEPTIPTVRFRAKFWVHGKEKLMNCTVAKRIGKGKGATIIYENIQVRAPVVEVPAWTKEITTVQCTLEEGLTFAKNNEQQNIVTPNLCHKTGAIDDHSASHQHSTLEEIEATGPFSRETAELESLMVSSMVITSKSIKDPRLSKRMEQDISKAEEPYPVSQLKPDILSNLEDSPKTKSIYLSFEEVRMSDETLKRKEKNVSFSVESCNRERRSKTESLQKKCLKESLNSSSQTFVSNTPKICTRSPQKVARQTEIEKEEQLPISTSRRVVMPDSKEIIQTFASTSLCEGASQKHERECDSQQKCQYATKTETSKSVPGETSQTLTQNDCVDKNNSPRIHYQKKSCLGSSKSTEDLNKHIRTSSLVSRHGQSTDSSKSKINKDMPQHHKRNEPSLFSKQKTIVTENDLAKKVPVDRDGPDSSKINTLVAKTDSCKSDSRLPLINKELSHKVNIVSKCPVKEKCDCSQTDRQNVSSQTANTDKIGGLKNTLKEITVSTKELDCKTSKSSVRMLDKKVPFIKKQITCIQPETNEMLKLPNARNEAKKNETKDRLYLSHQQCIDRTPLVPAESVQRLPKISDIKIQDKTLANDKSKSVTTCCTNNNNVTLEDKGEVCQGAMLTEMQKVEEKSRIVNKSENVDCDVNNKFSSENPLSVPLPKNDKANTTYTTKGLSLQSVESKDSVMVDLSSKGCGTGIFGDKNKVIQNTGSGINKEIKVPSDAYGGMLSDELSYIQQLESRIDWFGLFGKEYPVTGQVTEHSKLPKTSLQPYVYKAKKEKEPGGMRIFPDMKITVRNTVYGTLTSSVELQSSLKKMSNDIDNYREEPSEQVSQTTRNLVTQDLKEYSTKLNGGSDELNIAQSCNNSATAERTSPSERKDVKSLEKEFTTSTSIKIKSKEAHIILEHKQRHSVLKMKKFGSKRLPRLVIKGSVGRIKKFSQSEENIKSVLNMLSDEATSCKSKRISKKLDRAILHLRKAHKRVHKSLQLVQRRNLTKPPIIIAASNTNPCKNKDIAVNDVPESHIKAMQVDLEVQKIANQASDINSEIKPKKPTLDDRHCLKVTTQTKNGISNQIPQQSKTSTLTSSTSSTPIMKCLASSYNANKSSPELPEDSTHIFDCRQSNKENTVAHSVSEGTNENTQSKICVQNDETLLIPNNTTDLLQNDHLPVSKVTTLNSNDVLGKDLLKTEDENIAKMQYTLPKVKYKSSSLIKQMSRLLRDADKTHSLGSLQQYKLTCKKMFPIFVEAFVKDQKCSLSEVIVDRKLLANKNIEVSFKHVLRPCAIESFIEMQMMMETTQFIENRMHYLQREPTFRSLLWYDSSLYTELIAGESGYQQQSHLYRTFQEKLKCGALGTLQSHHDQLCEVLQSIHESNSSYYVFLKYRREIEECEAVLNNCSDHSEFSLSVPLTCGVHIGDTIDNLEKLQKSTLELIKNFAVLQKCDPGKQEHALCLLEIISAKIDFIKSSEFIPMQLSIFGIEHLLFDAAKTCVLSQQSSYAGLKKSPSVTKEFMFTVNHCALSKLYEIYGTPTDEVLMVQERDELGEENTLDKDTVFHPPHTVHYVGKIIDQARCAEPQVLKEMIQDCKEHLDTLIKYFQILQECDANQIIITRRNLLKVAERHDKLTILLKPEAVETYIEVGMTFETLHFLISLVSSQKKQKRHRGLLYYDSSLFSDLLNSQHRIISYLQGDIKCKALDVIDRTISEIKSELEIICDFSDSVNYTYALQIMTRELSELSELKNFVLETESEISTYVHFSPFVASIHYGNTSSELDYNYNQFSDLLGLLMSAPKKDLGKMAHTMKVMKTIEIMKDAFLKPDNTAFDLIICQMETGTFSKDVEIHEKEKTKINKMDFSLSPRKREMSLSALSKNNQELNLSLKKQKVLESSTSSSETEEEKAPTISPRKEEYGVESQKITNNQNNSPDSKESDNMDLDNSIQEGQEMEEDAFYPQQIQQGSCDDWRSQALVPMSGSHNQLSTNSYPWYYSLYFWCQNGGNASVMTQSYQRSYSMQQNIPYGAPPSFSMQNSYAASQSYSNFANQIQSSMIPTSVPFSGGMTYAYNALPSQFSYNPSTRGAWSWGTETTIVIGKNVLIPRRHCRGNYYNTLYNLHHCDEPIQGKETSTRIQDYLQDTVRKRVNLDAAIMLDELICTEDLAAALKTMKTATGYYKHFSAKLIPWLTKAINAVAEGGQFGRKLTDTRPDYSSINPDLKIICIEETVRHMRRSSRTPPWVDTGTYHCPVGYGRWGGNITSTYQNNTEPIGRLYLPTLHKHITTLTHTPPTSPLLETRNPSIIQTRRETRPNVRMAITDTGKHTHNGMGVFERKRTRDNLPQAHCIIYY</sequence>
<feature type="region of interest" description="Disordered" evidence="1">
    <location>
        <begin position="420"/>
        <end position="463"/>
    </location>
</feature>
<feature type="compositionally biased region" description="Basic and acidic residues" evidence="1">
    <location>
        <begin position="436"/>
        <end position="446"/>
    </location>
</feature>
<dbReference type="Proteomes" id="UP001295444">
    <property type="component" value="Chromosome 05"/>
</dbReference>
<dbReference type="GO" id="GO:0005634">
    <property type="term" value="C:nucleus"/>
    <property type="evidence" value="ECO:0007669"/>
    <property type="project" value="TreeGrafter"/>
</dbReference>
<dbReference type="EMBL" id="OW240916">
    <property type="protein sequence ID" value="CAH2292497.1"/>
    <property type="molecule type" value="Genomic_DNA"/>
</dbReference>
<feature type="region of interest" description="Disordered" evidence="1">
    <location>
        <begin position="1936"/>
        <end position="1991"/>
    </location>
</feature>
<dbReference type="InterPro" id="IPR032765">
    <property type="entry name" value="TEX15_dom"/>
</dbReference>
<feature type="compositionally biased region" description="Polar residues" evidence="1">
    <location>
        <begin position="1971"/>
        <end position="1981"/>
    </location>
</feature>
<feature type="compositionally biased region" description="Polar residues" evidence="1">
    <location>
        <begin position="454"/>
        <end position="463"/>
    </location>
</feature>
<dbReference type="GO" id="GO:0007130">
    <property type="term" value="P:synaptonemal complex assembly"/>
    <property type="evidence" value="ECO:0007669"/>
    <property type="project" value="TreeGrafter"/>
</dbReference>
<dbReference type="GO" id="GO:0010569">
    <property type="term" value="P:regulation of double-strand break repair via homologous recombination"/>
    <property type="evidence" value="ECO:0007669"/>
    <property type="project" value="InterPro"/>
</dbReference>
<evidence type="ECO:0000256" key="1">
    <source>
        <dbReference type="SAM" id="MobiDB-lite"/>
    </source>
</evidence>
<evidence type="ECO:0000259" key="2">
    <source>
        <dbReference type="Pfam" id="PF15326"/>
    </source>
</evidence>
<reference evidence="3" key="1">
    <citation type="submission" date="2022-03" db="EMBL/GenBank/DDBJ databases">
        <authorList>
            <person name="Alioto T."/>
            <person name="Alioto T."/>
            <person name="Gomez Garrido J."/>
        </authorList>
    </citation>
    <scope>NUCLEOTIDE SEQUENCE</scope>
</reference>
<keyword evidence="4" id="KW-1185">Reference proteome</keyword>
<feature type="domain" description="Testis expressed sequence 15" evidence="2">
    <location>
        <begin position="1215"/>
        <end position="1424"/>
    </location>
</feature>
<gene>
    <name evidence="3" type="ORF">PECUL_23A001710</name>
</gene>
<name>A0AAD1S491_PELCU</name>
<dbReference type="GO" id="GO:0007140">
    <property type="term" value="P:male meiotic nuclear division"/>
    <property type="evidence" value="ECO:0007669"/>
    <property type="project" value="InterPro"/>
</dbReference>
<evidence type="ECO:0000313" key="3">
    <source>
        <dbReference type="EMBL" id="CAH2292497.1"/>
    </source>
</evidence>
<feature type="compositionally biased region" description="Polar residues" evidence="1">
    <location>
        <begin position="422"/>
        <end position="435"/>
    </location>
</feature>
<protein>
    <submittedName>
        <fullName evidence="3">Testis-expressed sequence 15 isoform X2</fullName>
    </submittedName>
</protein>
<dbReference type="PANTHER" id="PTHR22380:SF1">
    <property type="entry name" value="TESTIS-EXPRESSED PROTEIN 15"/>
    <property type="match status" value="1"/>
</dbReference>
<dbReference type="Pfam" id="PF15326">
    <property type="entry name" value="TEX15"/>
    <property type="match status" value="2"/>
</dbReference>
<dbReference type="InterPro" id="IPR026616">
    <property type="entry name" value="TEX15"/>
</dbReference>
<organism evidence="3 4">
    <name type="scientific">Pelobates cultripes</name>
    <name type="common">Western spadefoot toad</name>
    <dbReference type="NCBI Taxonomy" id="61616"/>
    <lineage>
        <taxon>Eukaryota</taxon>
        <taxon>Metazoa</taxon>
        <taxon>Chordata</taxon>
        <taxon>Craniata</taxon>
        <taxon>Vertebrata</taxon>
        <taxon>Euteleostomi</taxon>
        <taxon>Amphibia</taxon>
        <taxon>Batrachia</taxon>
        <taxon>Anura</taxon>
        <taxon>Pelobatoidea</taxon>
        <taxon>Pelobatidae</taxon>
        <taxon>Pelobates</taxon>
    </lineage>
</organism>
<dbReference type="PANTHER" id="PTHR22380">
    <property type="entry name" value="TESTIS-EXPRESSED PROTEIN 15"/>
    <property type="match status" value="1"/>
</dbReference>
<evidence type="ECO:0000313" key="4">
    <source>
        <dbReference type="Proteomes" id="UP001295444"/>
    </source>
</evidence>
<feature type="region of interest" description="Disordered" evidence="1">
    <location>
        <begin position="370"/>
        <end position="391"/>
    </location>
</feature>
<feature type="domain" description="Testis expressed sequence 15" evidence="2">
    <location>
        <begin position="1620"/>
        <end position="1738"/>
    </location>
</feature>